<dbReference type="EMBL" id="ACIL03000013">
    <property type="protein sequence ID" value="ESL03079.1"/>
    <property type="molecule type" value="Genomic_DNA"/>
</dbReference>
<evidence type="ECO:0000313" key="2">
    <source>
        <dbReference type="Proteomes" id="UP000018227"/>
    </source>
</evidence>
<dbReference type="Pfam" id="PF13416">
    <property type="entry name" value="SBP_bac_8"/>
    <property type="match status" value="1"/>
</dbReference>
<dbReference type="RefSeq" id="WP_023354821.1">
    <property type="nucleotide sequence ID" value="NZ_KI535368.1"/>
</dbReference>
<dbReference type="HOGENOM" id="CLU_043127_0_0_9"/>
<dbReference type="STRING" id="592026.GCWU0000282_001952"/>
<keyword evidence="2" id="KW-1185">Reference proteome</keyword>
<sequence>MGRKQGKIRERFLIVAVSILILSFTVSGCQGSAKKSEPVVLTLWHVYGGQVDSPLNKIIDRFNDTYGKEEGIYVQVTSVSNTNTIHEAVLAAGKNEPGAAELPDIFVSYPKTVLSLPDPSILVDYKKYFTEDELSKYFPEFIEEGMIGDKLLVFPVAKSTEIMFVNKTLFDRFAAETGADEKDLSTWEGLFKMAKQYNEWTDAKTPDIKNDGKNFFVHDYHFNYFQVGCESLGEKFFAENDNKGSLTFGPQFKRVWRPYADAAISGGIWLREGYATEPLRTGGAIVSMASSASVLYYEDVVTYENNVSEPIEVAAHPAPIFEGGEKLVMQRGAGFCITKSTEEREKAAADFIKWLTEPENNVEFVTKTGYMPVTKDAFKILPEYVKRLESSKYRSLYEAIDKTQAEYRFYTAPKLANYLDLEMRFEKNVRLELSRAKQEYDAVLKKKKEGGKLSETEKQQEKENYIEEAYNNLVNIMK</sequence>
<dbReference type="InterPro" id="IPR050490">
    <property type="entry name" value="Bact_solute-bd_prot1"/>
</dbReference>
<organism evidence="1 2">
    <name type="scientific">Catonella morbi ATCC 51271</name>
    <dbReference type="NCBI Taxonomy" id="592026"/>
    <lineage>
        <taxon>Bacteria</taxon>
        <taxon>Bacillati</taxon>
        <taxon>Bacillota</taxon>
        <taxon>Clostridia</taxon>
        <taxon>Lachnospirales</taxon>
        <taxon>Lachnospiraceae</taxon>
        <taxon>Catonella</taxon>
    </lineage>
</organism>
<dbReference type="Gene3D" id="3.40.190.10">
    <property type="entry name" value="Periplasmic binding protein-like II"/>
    <property type="match status" value="1"/>
</dbReference>
<dbReference type="PANTHER" id="PTHR43649:SF12">
    <property type="entry name" value="DIACETYLCHITOBIOSE BINDING PROTEIN DASA"/>
    <property type="match status" value="1"/>
</dbReference>
<dbReference type="AlphaFoldDB" id="V2XLQ4"/>
<protein>
    <submittedName>
        <fullName evidence="1">ABC transporter, solute-binding protein</fullName>
    </submittedName>
</protein>
<dbReference type="SUPFAM" id="SSF53850">
    <property type="entry name" value="Periplasmic binding protein-like II"/>
    <property type="match status" value="1"/>
</dbReference>
<evidence type="ECO:0000313" key="1">
    <source>
        <dbReference type="EMBL" id="ESL03079.1"/>
    </source>
</evidence>
<dbReference type="PANTHER" id="PTHR43649">
    <property type="entry name" value="ARABINOSE-BINDING PROTEIN-RELATED"/>
    <property type="match status" value="1"/>
</dbReference>
<comment type="caution">
    <text evidence="1">The sequence shown here is derived from an EMBL/GenBank/DDBJ whole genome shotgun (WGS) entry which is preliminary data.</text>
</comment>
<proteinExistence type="predicted"/>
<dbReference type="PROSITE" id="PS51257">
    <property type="entry name" value="PROKAR_LIPOPROTEIN"/>
    <property type="match status" value="1"/>
</dbReference>
<accession>V2XLQ4</accession>
<reference evidence="1 2" key="1">
    <citation type="submission" date="2013-06" db="EMBL/GenBank/DDBJ databases">
        <authorList>
            <person name="Weinstock G."/>
            <person name="Sodergren E."/>
            <person name="Clifton S."/>
            <person name="Fulton L."/>
            <person name="Fulton B."/>
            <person name="Courtney L."/>
            <person name="Fronick C."/>
            <person name="Harrison M."/>
            <person name="Strong C."/>
            <person name="Farmer C."/>
            <person name="Delahaunty K."/>
            <person name="Markovic C."/>
            <person name="Hall O."/>
            <person name="Minx P."/>
            <person name="Tomlinson C."/>
            <person name="Mitreva M."/>
            <person name="Nelson J."/>
            <person name="Hou S."/>
            <person name="Wollam A."/>
            <person name="Pepin K.H."/>
            <person name="Johnson M."/>
            <person name="Bhonagiri V."/>
            <person name="Nash W.E."/>
            <person name="Warren W."/>
            <person name="Chinwalla A."/>
            <person name="Mardis E.R."/>
            <person name="Wilson R.K."/>
        </authorList>
    </citation>
    <scope>NUCLEOTIDE SEQUENCE [LARGE SCALE GENOMIC DNA]</scope>
    <source>
        <strain evidence="1 2">ATCC 51271</strain>
    </source>
</reference>
<dbReference type="eggNOG" id="COG1653">
    <property type="taxonomic scope" value="Bacteria"/>
</dbReference>
<name>V2XLQ4_9FIRM</name>
<gene>
    <name evidence="1" type="ORF">GCWU0000282_001952</name>
</gene>
<dbReference type="InterPro" id="IPR006059">
    <property type="entry name" value="SBP"/>
</dbReference>
<dbReference type="Proteomes" id="UP000018227">
    <property type="component" value="Unassembled WGS sequence"/>
</dbReference>
<dbReference type="OrthoDB" id="9764785at2"/>